<dbReference type="GeneID" id="37271957"/>
<reference evidence="2 3" key="1">
    <citation type="journal article" date="2018" name="Mol. Biol. Evol.">
        <title>Broad Genomic Sampling Reveals a Smut Pathogenic Ancestry of the Fungal Clade Ustilaginomycotina.</title>
        <authorList>
            <person name="Kijpornyongpan T."/>
            <person name="Mondo S.J."/>
            <person name="Barry K."/>
            <person name="Sandor L."/>
            <person name="Lee J."/>
            <person name="Lipzen A."/>
            <person name="Pangilinan J."/>
            <person name="LaButti K."/>
            <person name="Hainaut M."/>
            <person name="Henrissat B."/>
            <person name="Grigoriev I.V."/>
            <person name="Spatafora J.W."/>
            <person name="Aime M.C."/>
        </authorList>
    </citation>
    <scope>NUCLEOTIDE SEQUENCE [LARGE SCALE GENOMIC DNA]</scope>
    <source>
        <strain evidence="2 3">MCA 4186</strain>
    </source>
</reference>
<sequence>MRRVYHDAAQPGLDRRPHNGEPAYPQDNLHQWAYDESLNFEQFSAGGQDRGMARAPVPGPGAPPSTALPDDISELLAMLPALDSAGSDLHSPLHSASQVSSSGSGLQFSPNGSSAAYDAASGLWYVPGASSMPGISPSLSAELAALQLQSNVDDGSSHSWSAASAQHGHELRQQQHFAGSSHHQMASHAPMQPSVDMAMAGLNTSAQALGPPFVQDDSVEQLSFGTNTSSFDSSARMDDSLLSLRGTSRWLHGRDTPASSPAASAYLPLSADPGAAPLYEDTSHQQPGQPVGEFGQALSRGASDDWANTWPRVQHGQHFQAASASSSVGATGHSDVSSRPPSWGSRPRRGTDGSQTGSMPTASRRPRSVNFGRANEGLSPLAERRLSQSSMGRRVGTSPTAVFNPPPRQVAVAPSSESLDAHRRHPSQHKLQSPISPSGLPASRPQRRQRSATTQKYDEVSDALNTLRQFLSQNLNQKGSREQEQSSERPAHAAVGHSRSASALGPVSSGSSHRRLRHVHGQLPPRGSIYSSDFSPPAPAQAAQSMSSSPQRSRDSAGTALQHDVVERIRQLLAQTEDARRRDEGNP</sequence>
<feature type="region of interest" description="Disordered" evidence="1">
    <location>
        <begin position="250"/>
        <end position="296"/>
    </location>
</feature>
<feature type="compositionally biased region" description="Low complexity" evidence="1">
    <location>
        <begin position="95"/>
        <end position="109"/>
    </location>
</feature>
<evidence type="ECO:0000313" key="2">
    <source>
        <dbReference type="EMBL" id="PWN95260.1"/>
    </source>
</evidence>
<feature type="region of interest" description="Disordered" evidence="1">
    <location>
        <begin position="475"/>
        <end position="562"/>
    </location>
</feature>
<gene>
    <name evidence="2" type="ORF">FA09DRAFT_341198</name>
</gene>
<feature type="compositionally biased region" description="Basic and acidic residues" evidence="1">
    <location>
        <begin position="479"/>
        <end position="491"/>
    </location>
</feature>
<accession>A0A316Z0K1</accession>
<feature type="region of interest" description="Disordered" evidence="1">
    <location>
        <begin position="1"/>
        <end position="28"/>
    </location>
</feature>
<keyword evidence="3" id="KW-1185">Reference proteome</keyword>
<feature type="region of interest" description="Disordered" evidence="1">
    <location>
        <begin position="88"/>
        <end position="112"/>
    </location>
</feature>
<name>A0A316Z0K1_9BASI</name>
<organism evidence="2 3">
    <name type="scientific">Tilletiopsis washingtonensis</name>
    <dbReference type="NCBI Taxonomy" id="58919"/>
    <lineage>
        <taxon>Eukaryota</taxon>
        <taxon>Fungi</taxon>
        <taxon>Dikarya</taxon>
        <taxon>Basidiomycota</taxon>
        <taxon>Ustilaginomycotina</taxon>
        <taxon>Exobasidiomycetes</taxon>
        <taxon>Entylomatales</taxon>
        <taxon>Entylomatales incertae sedis</taxon>
        <taxon>Tilletiopsis</taxon>
    </lineage>
</organism>
<dbReference type="RefSeq" id="XP_025595539.1">
    <property type="nucleotide sequence ID" value="XM_025744413.1"/>
</dbReference>
<proteinExistence type="predicted"/>
<protein>
    <submittedName>
        <fullName evidence="2">Uncharacterized protein</fullName>
    </submittedName>
</protein>
<evidence type="ECO:0000256" key="1">
    <source>
        <dbReference type="SAM" id="MobiDB-lite"/>
    </source>
</evidence>
<dbReference type="Proteomes" id="UP000245946">
    <property type="component" value="Unassembled WGS sequence"/>
</dbReference>
<feature type="region of interest" description="Disordered" evidence="1">
    <location>
        <begin position="317"/>
        <end position="458"/>
    </location>
</feature>
<feature type="compositionally biased region" description="Low complexity" evidence="1">
    <location>
        <begin position="257"/>
        <end position="273"/>
    </location>
</feature>
<evidence type="ECO:0000313" key="3">
    <source>
        <dbReference type="Proteomes" id="UP000245946"/>
    </source>
</evidence>
<feature type="compositionally biased region" description="Polar residues" evidence="1">
    <location>
        <begin position="387"/>
        <end position="401"/>
    </location>
</feature>
<feature type="compositionally biased region" description="Low complexity" evidence="1">
    <location>
        <begin position="531"/>
        <end position="551"/>
    </location>
</feature>
<dbReference type="AlphaFoldDB" id="A0A316Z0K1"/>
<dbReference type="EMBL" id="KZ819305">
    <property type="protein sequence ID" value="PWN95260.1"/>
    <property type="molecule type" value="Genomic_DNA"/>
</dbReference>
<feature type="compositionally biased region" description="Polar residues" evidence="1">
    <location>
        <begin position="352"/>
        <end position="361"/>
    </location>
</feature>
<feature type="region of interest" description="Disordered" evidence="1">
    <location>
        <begin position="47"/>
        <end position="68"/>
    </location>
</feature>